<dbReference type="EMBL" id="HBIR01055350">
    <property type="protein sequence ID" value="CAE0592166.1"/>
    <property type="molecule type" value="Transcribed_RNA"/>
</dbReference>
<name>A0A7S3TRP4_EMIHU</name>
<evidence type="ECO:0000313" key="1">
    <source>
        <dbReference type="EMBL" id="CAE0592166.1"/>
    </source>
</evidence>
<reference evidence="1" key="1">
    <citation type="submission" date="2021-01" db="EMBL/GenBank/DDBJ databases">
        <authorList>
            <person name="Corre E."/>
            <person name="Pelletier E."/>
            <person name="Niang G."/>
            <person name="Scheremetjew M."/>
            <person name="Finn R."/>
            <person name="Kale V."/>
            <person name="Holt S."/>
            <person name="Cochrane G."/>
            <person name="Meng A."/>
            <person name="Brown T."/>
            <person name="Cohen L."/>
        </authorList>
    </citation>
    <scope>NUCLEOTIDE SEQUENCE</scope>
    <source>
        <strain evidence="1">379</strain>
    </source>
</reference>
<proteinExistence type="predicted"/>
<sequence length="119" mass="12603">MCPPIVRGTSLAICSKQRPPSSARLAHSVAYSPSTRKPGGARAAAIAIQTRPRTAAGTPRRTFSLYCSGLDCENARHALAEPTRFCHFRTSADSRSASERLGVRVASCSGVTMKPGSDQ</sequence>
<dbReference type="AlphaFoldDB" id="A0A7S3TRP4"/>
<gene>
    <name evidence="1" type="ORF">EHUX00137_LOCUS43098</name>
</gene>
<protein>
    <submittedName>
        <fullName evidence="1">Uncharacterized protein</fullName>
    </submittedName>
</protein>
<accession>A0A7S3TRP4</accession>
<organism evidence="1">
    <name type="scientific">Emiliania huxleyi</name>
    <name type="common">Coccolithophore</name>
    <name type="synonym">Pontosphaera huxleyi</name>
    <dbReference type="NCBI Taxonomy" id="2903"/>
    <lineage>
        <taxon>Eukaryota</taxon>
        <taxon>Haptista</taxon>
        <taxon>Haptophyta</taxon>
        <taxon>Prymnesiophyceae</taxon>
        <taxon>Isochrysidales</taxon>
        <taxon>Noelaerhabdaceae</taxon>
        <taxon>Emiliania</taxon>
    </lineage>
</organism>